<name>A0A502HUV7_9PSED</name>
<comment type="caution">
    <text evidence="2">The sequence shown here is derived from an EMBL/GenBank/DDBJ whole genome shotgun (WGS) entry which is preliminary data.</text>
</comment>
<evidence type="ECO:0000256" key="1">
    <source>
        <dbReference type="SAM" id="Phobius"/>
    </source>
</evidence>
<keyword evidence="1" id="KW-1133">Transmembrane helix</keyword>
<organism evidence="2 3">
    <name type="scientific">Pseudomonas arsenicoxydans</name>
    <dbReference type="NCBI Taxonomy" id="702115"/>
    <lineage>
        <taxon>Bacteria</taxon>
        <taxon>Pseudomonadati</taxon>
        <taxon>Pseudomonadota</taxon>
        <taxon>Gammaproteobacteria</taxon>
        <taxon>Pseudomonadales</taxon>
        <taxon>Pseudomonadaceae</taxon>
        <taxon>Pseudomonas</taxon>
    </lineage>
</organism>
<reference evidence="2 3" key="1">
    <citation type="journal article" date="2019" name="Environ. Microbiol.">
        <title>Species interactions and distinct microbial communities in high Arctic permafrost affected cryosols are associated with the CH4 and CO2 gas fluxes.</title>
        <authorList>
            <person name="Altshuler I."/>
            <person name="Hamel J."/>
            <person name="Turney S."/>
            <person name="Magnuson E."/>
            <person name="Levesque R."/>
            <person name="Greer C."/>
            <person name="Whyte L.G."/>
        </authorList>
    </citation>
    <scope>NUCLEOTIDE SEQUENCE [LARGE SCALE GENOMIC DNA]</scope>
    <source>
        <strain evidence="2 3">E3</strain>
    </source>
</reference>
<gene>
    <name evidence="2" type="ORF">EAH78_12365</name>
</gene>
<protein>
    <submittedName>
        <fullName evidence="2">Uncharacterized protein</fullName>
    </submittedName>
</protein>
<proteinExistence type="predicted"/>
<dbReference type="EMBL" id="RCZE01000005">
    <property type="protein sequence ID" value="TPG78361.1"/>
    <property type="molecule type" value="Genomic_DNA"/>
</dbReference>
<accession>A0A502HUV7</accession>
<dbReference type="AlphaFoldDB" id="A0A502HUV7"/>
<sequence length="125" mass="14505">MTFDQLIGLSGVPLFVLFFVNYLFSAYVATHKLEEIQSHFTNSRFVASHRGDKNTAIIFKVGNLEIIYALLTFKFFRNMDPDSIDEVEIFPKTLRPWVVIPGHINTICVLWFFLILVWINVTGYL</sequence>
<feature type="transmembrane region" description="Helical" evidence="1">
    <location>
        <begin position="96"/>
        <end position="119"/>
    </location>
</feature>
<dbReference type="RefSeq" id="WP_140667778.1">
    <property type="nucleotide sequence ID" value="NZ_RCZE01000005.1"/>
</dbReference>
<evidence type="ECO:0000313" key="3">
    <source>
        <dbReference type="Proteomes" id="UP000317933"/>
    </source>
</evidence>
<keyword evidence="1" id="KW-0812">Transmembrane</keyword>
<keyword evidence="1" id="KW-0472">Membrane</keyword>
<evidence type="ECO:0000313" key="2">
    <source>
        <dbReference type="EMBL" id="TPG78361.1"/>
    </source>
</evidence>
<feature type="transmembrane region" description="Helical" evidence="1">
    <location>
        <begin position="57"/>
        <end position="76"/>
    </location>
</feature>
<feature type="transmembrane region" description="Helical" evidence="1">
    <location>
        <begin position="6"/>
        <end position="29"/>
    </location>
</feature>
<dbReference type="Proteomes" id="UP000317933">
    <property type="component" value="Unassembled WGS sequence"/>
</dbReference>